<evidence type="ECO:0000313" key="4">
    <source>
        <dbReference type="Proteomes" id="UP000256328"/>
    </source>
</evidence>
<evidence type="ECO:0000259" key="2">
    <source>
        <dbReference type="Pfam" id="PF17921"/>
    </source>
</evidence>
<reference evidence="3 4" key="1">
    <citation type="journal article" date="2018" name="IMA Fungus">
        <title>IMA Genome-F 9: Draft genome sequence of Annulohypoxylon stygium, Aspergillus mulundensis, Berkeleyomyces basicola (syn. Thielaviopsis basicola), Ceratocystis smalleyi, two Cercospora beticola strains, Coleophoma cylindrospora, Fusarium fracticaudum, Phialophora cf. hyalina, and Morchella septimelata.</title>
        <authorList>
            <person name="Wingfield B.D."/>
            <person name="Bills G.F."/>
            <person name="Dong Y."/>
            <person name="Huang W."/>
            <person name="Nel W.J."/>
            <person name="Swalarsk-Parry B.S."/>
            <person name="Vaghefi N."/>
            <person name="Wilken P.M."/>
            <person name="An Z."/>
            <person name="de Beer Z.W."/>
            <person name="De Vos L."/>
            <person name="Chen L."/>
            <person name="Duong T.A."/>
            <person name="Gao Y."/>
            <person name="Hammerbacher A."/>
            <person name="Kikkert J.R."/>
            <person name="Li Y."/>
            <person name="Li H."/>
            <person name="Li K."/>
            <person name="Li Q."/>
            <person name="Liu X."/>
            <person name="Ma X."/>
            <person name="Naidoo K."/>
            <person name="Pethybridge S.J."/>
            <person name="Sun J."/>
            <person name="Steenkamp E.T."/>
            <person name="van der Nest M.A."/>
            <person name="van Wyk S."/>
            <person name="Wingfield M.J."/>
            <person name="Xiong C."/>
            <person name="Yue Q."/>
            <person name="Zhang X."/>
        </authorList>
    </citation>
    <scope>NUCLEOTIDE SEQUENCE [LARGE SCALE GENOMIC DNA]</scope>
    <source>
        <strain evidence="3 4">BP5796</strain>
    </source>
</reference>
<organism evidence="3 4">
    <name type="scientific">Coleophoma crateriformis</name>
    <dbReference type="NCBI Taxonomy" id="565419"/>
    <lineage>
        <taxon>Eukaryota</taxon>
        <taxon>Fungi</taxon>
        <taxon>Dikarya</taxon>
        <taxon>Ascomycota</taxon>
        <taxon>Pezizomycotina</taxon>
        <taxon>Leotiomycetes</taxon>
        <taxon>Helotiales</taxon>
        <taxon>Dermateaceae</taxon>
        <taxon>Coleophoma</taxon>
    </lineage>
</organism>
<dbReference type="Proteomes" id="UP000256328">
    <property type="component" value="Unassembled WGS sequence"/>
</dbReference>
<dbReference type="PANTHER" id="PTHR37984:SF5">
    <property type="entry name" value="PROTEIN NYNRIN-LIKE"/>
    <property type="match status" value="1"/>
</dbReference>
<protein>
    <recommendedName>
        <fullName evidence="2">Integrase zinc-binding domain-containing protein</fullName>
    </recommendedName>
</protein>
<evidence type="ECO:0000256" key="1">
    <source>
        <dbReference type="SAM" id="MobiDB-lite"/>
    </source>
</evidence>
<feature type="region of interest" description="Disordered" evidence="1">
    <location>
        <begin position="41"/>
        <end position="84"/>
    </location>
</feature>
<feature type="compositionally biased region" description="Polar residues" evidence="1">
    <location>
        <begin position="161"/>
        <end position="183"/>
    </location>
</feature>
<sequence length="466" mass="52048">MQHLRYPKGSIVHTEGPDMHHQTPSALTGIDYTLPGQFIKKGQQNKEAEPEEGAATTLEAPGKEDELGAAEAPQMPEQTDVEATVRPRRHTTATATGTLADTPVESRAEVLQPFQEICYKPLARFQPNPAIRRKETFGLQTLDVPIGRLQQLDFTERQPSPEHTSSSRSEIPVSQSQSPHDSILGNTMASAAMANKRNLQYSKNMYKRDSVLMLTLQMDIVDTNHPSADIIKQLLKNADFRAAVFQMGHDNRAHPGGNRLYMYLSNLIYMPRLKRATVEYAETCPTCAAANPLHHKPWGDLRPIEAPMIPFLALCCDFITGLPVLTQLIDTILSVTCKAKYVLLLPAHHQSANGQADRTDQAAEYAIRYAIGGRFDQRDWESLLPFVEHSSNTSFNTSIGYQSYELVCGRQPKAELNMTHDLPSSLDEFMQNRLGTRADAEDAVKIAQARMKMYYDDKHQKPHLGG</sequence>
<name>A0A3D8S3D7_9HELO</name>
<dbReference type="Gene3D" id="1.10.340.70">
    <property type="match status" value="1"/>
</dbReference>
<dbReference type="GO" id="GO:0003676">
    <property type="term" value="F:nucleic acid binding"/>
    <property type="evidence" value="ECO:0007669"/>
    <property type="project" value="InterPro"/>
</dbReference>
<dbReference type="InterPro" id="IPR041588">
    <property type="entry name" value="Integrase_H2C2"/>
</dbReference>
<accession>A0A3D8S3D7</accession>
<dbReference type="Gene3D" id="3.30.420.10">
    <property type="entry name" value="Ribonuclease H-like superfamily/Ribonuclease H"/>
    <property type="match status" value="1"/>
</dbReference>
<feature type="domain" description="Integrase zinc-binding" evidence="2">
    <location>
        <begin position="239"/>
        <end position="292"/>
    </location>
</feature>
<dbReference type="OrthoDB" id="3929326at2759"/>
<dbReference type="EMBL" id="PDLN01000007">
    <property type="protein sequence ID" value="RDW80680.1"/>
    <property type="molecule type" value="Genomic_DNA"/>
</dbReference>
<dbReference type="AlphaFoldDB" id="A0A3D8S3D7"/>
<dbReference type="InterPro" id="IPR050951">
    <property type="entry name" value="Retrovirus_Pol_polyprotein"/>
</dbReference>
<comment type="caution">
    <text evidence="3">The sequence shown here is derived from an EMBL/GenBank/DDBJ whole genome shotgun (WGS) entry which is preliminary data.</text>
</comment>
<keyword evidence="4" id="KW-1185">Reference proteome</keyword>
<proteinExistence type="predicted"/>
<evidence type="ECO:0000313" key="3">
    <source>
        <dbReference type="EMBL" id="RDW80680.1"/>
    </source>
</evidence>
<dbReference type="PANTHER" id="PTHR37984">
    <property type="entry name" value="PROTEIN CBG26694"/>
    <property type="match status" value="1"/>
</dbReference>
<feature type="region of interest" description="Disordered" evidence="1">
    <location>
        <begin position="1"/>
        <end position="22"/>
    </location>
</feature>
<gene>
    <name evidence="3" type="ORF">BP5796_05378</name>
</gene>
<dbReference type="InterPro" id="IPR036397">
    <property type="entry name" value="RNaseH_sf"/>
</dbReference>
<dbReference type="Pfam" id="PF17921">
    <property type="entry name" value="Integrase_H2C2"/>
    <property type="match status" value="1"/>
</dbReference>
<feature type="region of interest" description="Disordered" evidence="1">
    <location>
        <begin position="156"/>
        <end position="183"/>
    </location>
</feature>